<dbReference type="EMBL" id="BMIX01000001">
    <property type="protein sequence ID" value="GGG26965.1"/>
    <property type="molecule type" value="Genomic_DNA"/>
</dbReference>
<evidence type="ECO:0000256" key="5">
    <source>
        <dbReference type="ARBA" id="ARBA00022842"/>
    </source>
</evidence>
<dbReference type="SUPFAM" id="SSF53738">
    <property type="entry name" value="Phosphoglucomutase, first 3 domains"/>
    <property type="match status" value="3"/>
</dbReference>
<dbReference type="Gene3D" id="3.40.120.10">
    <property type="entry name" value="Alpha-D-Glucose-1,6-Bisphosphate, subunit A, domain 3"/>
    <property type="match status" value="3"/>
</dbReference>
<evidence type="ECO:0000313" key="13">
    <source>
        <dbReference type="Proteomes" id="UP000605733"/>
    </source>
</evidence>
<dbReference type="Pfam" id="PF00408">
    <property type="entry name" value="PGM_PMM_IV"/>
    <property type="match status" value="1"/>
</dbReference>
<evidence type="ECO:0000256" key="2">
    <source>
        <dbReference type="ARBA" id="ARBA00010231"/>
    </source>
</evidence>
<dbReference type="PANTHER" id="PTHR42946">
    <property type="entry name" value="PHOSPHOHEXOSE MUTASE"/>
    <property type="match status" value="1"/>
</dbReference>
<dbReference type="Proteomes" id="UP000605733">
    <property type="component" value="Unassembled WGS sequence"/>
</dbReference>
<protein>
    <submittedName>
        <fullName evidence="12">Phosphoglucosamine mutase</fullName>
    </submittedName>
</protein>
<dbReference type="InterPro" id="IPR005843">
    <property type="entry name" value="A-D-PHexomutase_C"/>
</dbReference>
<evidence type="ECO:0000259" key="8">
    <source>
        <dbReference type="Pfam" id="PF00408"/>
    </source>
</evidence>
<dbReference type="InterPro" id="IPR036900">
    <property type="entry name" value="A-D-PHexomutase_C_sf"/>
</dbReference>
<dbReference type="NCBIfam" id="TIGR03990">
    <property type="entry name" value="Arch_GlmM"/>
    <property type="match status" value="1"/>
</dbReference>
<proteinExistence type="inferred from homology"/>
<evidence type="ECO:0000256" key="3">
    <source>
        <dbReference type="ARBA" id="ARBA00022553"/>
    </source>
</evidence>
<evidence type="ECO:0000313" key="12">
    <source>
        <dbReference type="EMBL" id="GGG26965.1"/>
    </source>
</evidence>
<evidence type="ECO:0000256" key="7">
    <source>
        <dbReference type="RuleBase" id="RU004326"/>
    </source>
</evidence>
<evidence type="ECO:0000259" key="10">
    <source>
        <dbReference type="Pfam" id="PF02879"/>
    </source>
</evidence>
<dbReference type="Pfam" id="PF02880">
    <property type="entry name" value="PGM_PMM_III"/>
    <property type="match status" value="1"/>
</dbReference>
<keyword evidence="3" id="KW-0597">Phosphoprotein</keyword>
<keyword evidence="4 7" id="KW-0479">Metal-binding</keyword>
<dbReference type="PANTHER" id="PTHR42946:SF1">
    <property type="entry name" value="PHOSPHOGLUCOMUTASE (ALPHA-D-GLUCOSE-1,6-BISPHOSPHATE-DEPENDENT)"/>
    <property type="match status" value="1"/>
</dbReference>
<dbReference type="Gene3D" id="3.30.310.50">
    <property type="entry name" value="Alpha-D-phosphohexomutase, C-terminal domain"/>
    <property type="match status" value="1"/>
</dbReference>
<dbReference type="InterPro" id="IPR005841">
    <property type="entry name" value="Alpha-D-phosphohexomutase_SF"/>
</dbReference>
<dbReference type="InterPro" id="IPR050060">
    <property type="entry name" value="Phosphoglucosamine_mutase"/>
</dbReference>
<name>A0ABQ1WE36_9FLAO</name>
<accession>A0ABQ1WE36</accession>
<evidence type="ECO:0000256" key="6">
    <source>
        <dbReference type="ARBA" id="ARBA00023235"/>
    </source>
</evidence>
<dbReference type="InterPro" id="IPR016066">
    <property type="entry name" value="A-D-PHexomutase_CS"/>
</dbReference>
<comment type="similarity">
    <text evidence="2 7">Belongs to the phosphohexose mutase family.</text>
</comment>
<dbReference type="PRINTS" id="PR00509">
    <property type="entry name" value="PGMPMM"/>
</dbReference>
<dbReference type="SUPFAM" id="SSF55957">
    <property type="entry name" value="Phosphoglucomutase, C-terminal domain"/>
    <property type="match status" value="1"/>
</dbReference>
<feature type="domain" description="Alpha-D-phosphohexomutase alpha/beta/alpha" evidence="10">
    <location>
        <begin position="172"/>
        <end position="263"/>
    </location>
</feature>
<comment type="cofactor">
    <cofactor evidence="1">
        <name>Mg(2+)</name>
        <dbReference type="ChEBI" id="CHEBI:18420"/>
    </cofactor>
</comment>
<dbReference type="RefSeq" id="WP_011709924.1">
    <property type="nucleotide sequence ID" value="NZ_BMIX01000001.1"/>
</dbReference>
<dbReference type="InterPro" id="IPR024086">
    <property type="entry name" value="GlmM_arc-type"/>
</dbReference>
<dbReference type="Pfam" id="PF02878">
    <property type="entry name" value="PGM_PMM_I"/>
    <property type="match status" value="1"/>
</dbReference>
<dbReference type="InterPro" id="IPR005846">
    <property type="entry name" value="A-D-PHexomutase_a/b/a-III"/>
</dbReference>
<comment type="caution">
    <text evidence="12">The sequence shown here is derived from an EMBL/GenBank/DDBJ whole genome shotgun (WGS) entry which is preliminary data.</text>
</comment>
<evidence type="ECO:0000256" key="4">
    <source>
        <dbReference type="ARBA" id="ARBA00022723"/>
    </source>
</evidence>
<keyword evidence="5 7" id="KW-0460">Magnesium</keyword>
<evidence type="ECO:0000256" key="1">
    <source>
        <dbReference type="ARBA" id="ARBA00001946"/>
    </source>
</evidence>
<feature type="domain" description="Alpha-D-phosphohexomutase C-terminal" evidence="8">
    <location>
        <begin position="396"/>
        <end position="454"/>
    </location>
</feature>
<feature type="domain" description="Alpha-D-phosphohexomutase alpha/beta/alpha" evidence="9">
    <location>
        <begin position="8"/>
        <end position="141"/>
    </location>
</feature>
<reference evidence="13" key="1">
    <citation type="journal article" date="2019" name="Int. J. Syst. Evol. Microbiol.">
        <title>The Global Catalogue of Microorganisms (GCM) 10K type strain sequencing project: providing services to taxonomists for standard genome sequencing and annotation.</title>
        <authorList>
            <consortium name="The Broad Institute Genomics Platform"/>
            <consortium name="The Broad Institute Genome Sequencing Center for Infectious Disease"/>
            <person name="Wu L."/>
            <person name="Ma J."/>
        </authorList>
    </citation>
    <scope>NUCLEOTIDE SEQUENCE [LARGE SCALE GENOMIC DNA]</scope>
    <source>
        <strain evidence="13">CGMCC 1.15422</strain>
    </source>
</reference>
<keyword evidence="13" id="KW-1185">Reference proteome</keyword>
<evidence type="ECO:0000259" key="9">
    <source>
        <dbReference type="Pfam" id="PF02878"/>
    </source>
</evidence>
<dbReference type="PROSITE" id="PS00710">
    <property type="entry name" value="PGM_PMM"/>
    <property type="match status" value="1"/>
</dbReference>
<dbReference type="InterPro" id="IPR016055">
    <property type="entry name" value="A-D-PHexomutase_a/b/a-I/II/III"/>
</dbReference>
<dbReference type="InterPro" id="IPR005845">
    <property type="entry name" value="A-D-PHexomutase_a/b/a-II"/>
</dbReference>
<keyword evidence="6" id="KW-0413">Isomerase</keyword>
<gene>
    <name evidence="12" type="ORF">GCM10011532_07940</name>
</gene>
<evidence type="ECO:0000259" key="11">
    <source>
        <dbReference type="Pfam" id="PF02880"/>
    </source>
</evidence>
<sequence length="461" mass="50490">MTLIKSISGIRGTIGGKTGDNLTPLDTVKFAAAYGSWLKKETGKKELKVVVGRDARISGRMIQELTMNTLTGLGIDVIDLGLSTTPTVEVAVPIEKADGGIVLTASHNPKQWNALKLLNNKGEFLDGDAGAEILKIADTEGFDFAEVDDLGKITTIDNYIDRHIKEVLELRLVDADKVAKTKLKVVVDAVNSTGGIAIPALLEKMGVEVIELYCEPNGHFPHNPEPLKEHLKDICELVKKEKADFGIVVDPDVDRLAFIDENGEMFGEEYTLVACADYVLSKTPGNTVSNLSSSRALRDITQKHNGNYEASAVGEVNVVQLMKDNKAVIGGEGNGGIIYPESHYGRDSLVGTALFLTYLAEKGKKVSEIRNEYPSYFMSKNKIQLTPDLDVDGVLKAVEKRHLNEEISTVDGVKIDFPENWVHLRKSNTEPIIRIYTEAKSQQEADDLAQKMIKEIEAIIA</sequence>
<organism evidence="12 13">
    <name type="scientific">Christiangramia forsetii</name>
    <dbReference type="NCBI Taxonomy" id="411153"/>
    <lineage>
        <taxon>Bacteria</taxon>
        <taxon>Pseudomonadati</taxon>
        <taxon>Bacteroidota</taxon>
        <taxon>Flavobacteriia</taxon>
        <taxon>Flavobacteriales</taxon>
        <taxon>Flavobacteriaceae</taxon>
        <taxon>Christiangramia</taxon>
    </lineage>
</organism>
<dbReference type="Pfam" id="PF02879">
    <property type="entry name" value="PGM_PMM_II"/>
    <property type="match status" value="1"/>
</dbReference>
<feature type="domain" description="Alpha-D-phosphohexomutase alpha/beta/alpha" evidence="11">
    <location>
        <begin position="270"/>
        <end position="374"/>
    </location>
</feature>
<dbReference type="InterPro" id="IPR005844">
    <property type="entry name" value="A-D-PHexomutase_a/b/a-I"/>
</dbReference>